<keyword evidence="9 17" id="KW-0418">Kinase</keyword>
<dbReference type="InterPro" id="IPR036097">
    <property type="entry name" value="HisK_dim/P_sf"/>
</dbReference>
<evidence type="ECO:0000256" key="10">
    <source>
        <dbReference type="ARBA" id="ARBA00022840"/>
    </source>
</evidence>
<dbReference type="SUPFAM" id="SSF55874">
    <property type="entry name" value="ATPase domain of HSP90 chaperone/DNA topoisomerase II/histidine kinase"/>
    <property type="match status" value="1"/>
</dbReference>
<keyword evidence="10" id="KW-0067">ATP-binding</keyword>
<organism evidence="17 18">
    <name type="scientific">Oliverpabstia intestinalis</name>
    <dbReference type="NCBI Taxonomy" id="2606633"/>
    <lineage>
        <taxon>Bacteria</taxon>
        <taxon>Bacillati</taxon>
        <taxon>Bacillota</taxon>
        <taxon>Clostridia</taxon>
        <taxon>Lachnospirales</taxon>
        <taxon>Lachnospiraceae</taxon>
        <taxon>Oliverpabstia</taxon>
    </lineage>
</organism>
<dbReference type="EMBL" id="VUMS01000014">
    <property type="protein sequence ID" value="MST66859.1"/>
    <property type="molecule type" value="Genomic_DNA"/>
</dbReference>
<keyword evidence="11 14" id="KW-1133">Transmembrane helix</keyword>
<keyword evidence="6" id="KW-0808">Transferase</keyword>
<dbReference type="CDD" id="cd00082">
    <property type="entry name" value="HisKA"/>
    <property type="match status" value="1"/>
</dbReference>
<dbReference type="Pfam" id="PF00512">
    <property type="entry name" value="HisKA"/>
    <property type="match status" value="1"/>
</dbReference>
<evidence type="ECO:0000313" key="18">
    <source>
        <dbReference type="Proteomes" id="UP000440513"/>
    </source>
</evidence>
<dbReference type="GO" id="GO:0005886">
    <property type="term" value="C:plasma membrane"/>
    <property type="evidence" value="ECO:0007669"/>
    <property type="project" value="UniProtKB-SubCell"/>
</dbReference>
<evidence type="ECO:0000256" key="7">
    <source>
        <dbReference type="ARBA" id="ARBA00022692"/>
    </source>
</evidence>
<evidence type="ECO:0000256" key="14">
    <source>
        <dbReference type="SAM" id="Phobius"/>
    </source>
</evidence>
<keyword evidence="7 14" id="KW-0812">Transmembrane</keyword>
<dbReference type="PANTHER" id="PTHR45528:SF1">
    <property type="entry name" value="SENSOR HISTIDINE KINASE CPXA"/>
    <property type="match status" value="1"/>
</dbReference>
<dbReference type="Gene3D" id="6.10.340.10">
    <property type="match status" value="1"/>
</dbReference>
<comment type="subcellular location">
    <subcellularLocation>
        <location evidence="2">Cell membrane</location>
        <topology evidence="2">Multi-pass membrane protein</topology>
    </subcellularLocation>
</comment>
<sequence length="391" mass="44860">MIPEPIRSLRQSGGLDIKLSSRWIQTFEGRIAWYTIISLAATGIAEVVMAFLIYKVAGKLRYMGYRSAMLGPDGLYPGYRLMILGVCGALTFLFTFYALLHKYMSYVRMLERAMRDIANGNLDQEIPVENLDEFGEIARYMNQMERHVKDLMERERESERTKNDLVTSVAHDLRTPLTSVIGYLDWVKSRPDLDEQTRQQYLDIAYRKALHLEQLTNELFGFVKMEHKEMSLHLEQLDLQKLLEQLLDEAWPSFEKNGLEAQFSCVEHGIPMEGDGNLLARLFENLLNNAVKYGKDGKIIRVAAKVVHEHVLVQVINYGYVIPKEDLEKLFQKFYRVEQSRSQNTGGTGLGLAIVHQIAVLHGGDVQVKSDLDGTVFSVWLPLQQKKERQT</sequence>
<feature type="domain" description="Histidine kinase" evidence="15">
    <location>
        <begin position="168"/>
        <end position="385"/>
    </location>
</feature>
<dbReference type="InterPro" id="IPR005467">
    <property type="entry name" value="His_kinase_dom"/>
</dbReference>
<evidence type="ECO:0000256" key="5">
    <source>
        <dbReference type="ARBA" id="ARBA00022553"/>
    </source>
</evidence>
<dbReference type="Pfam" id="PF02518">
    <property type="entry name" value="HATPase_c"/>
    <property type="match status" value="1"/>
</dbReference>
<dbReference type="InterPro" id="IPR003661">
    <property type="entry name" value="HisK_dim/P_dom"/>
</dbReference>
<dbReference type="PRINTS" id="PR00344">
    <property type="entry name" value="BCTRLSENSOR"/>
</dbReference>
<gene>
    <name evidence="17" type="ORF">FYJ57_08995</name>
</gene>
<dbReference type="EC" id="2.7.13.3" evidence="3"/>
<dbReference type="Proteomes" id="UP000440513">
    <property type="component" value="Unassembled WGS sequence"/>
</dbReference>
<dbReference type="InterPro" id="IPR036890">
    <property type="entry name" value="HATPase_C_sf"/>
</dbReference>
<evidence type="ECO:0000256" key="4">
    <source>
        <dbReference type="ARBA" id="ARBA00022475"/>
    </source>
</evidence>
<dbReference type="InterPro" id="IPR050398">
    <property type="entry name" value="HssS/ArlS-like"/>
</dbReference>
<feature type="transmembrane region" description="Helical" evidence="14">
    <location>
        <begin position="31"/>
        <end position="57"/>
    </location>
</feature>
<evidence type="ECO:0000256" key="9">
    <source>
        <dbReference type="ARBA" id="ARBA00022777"/>
    </source>
</evidence>
<reference evidence="17 18" key="1">
    <citation type="submission" date="2019-08" db="EMBL/GenBank/DDBJ databases">
        <title>In-depth cultivation of the pig gut microbiome towards novel bacterial diversity and tailored functional studies.</title>
        <authorList>
            <person name="Wylensek D."/>
            <person name="Hitch T.C.A."/>
            <person name="Clavel T."/>
        </authorList>
    </citation>
    <scope>NUCLEOTIDE SEQUENCE [LARGE SCALE GENOMIC DNA]</scope>
    <source>
        <strain evidence="17 18">BSM-380-WT-5A</strain>
    </source>
</reference>
<evidence type="ECO:0000256" key="2">
    <source>
        <dbReference type="ARBA" id="ARBA00004651"/>
    </source>
</evidence>
<dbReference type="InterPro" id="IPR003660">
    <property type="entry name" value="HAMP_dom"/>
</dbReference>
<dbReference type="SUPFAM" id="SSF158472">
    <property type="entry name" value="HAMP domain-like"/>
    <property type="match status" value="1"/>
</dbReference>
<keyword evidence="13 14" id="KW-0472">Membrane</keyword>
<proteinExistence type="predicted"/>
<dbReference type="SMART" id="SM00388">
    <property type="entry name" value="HisKA"/>
    <property type="match status" value="1"/>
</dbReference>
<dbReference type="SMART" id="SM00304">
    <property type="entry name" value="HAMP"/>
    <property type="match status" value="1"/>
</dbReference>
<dbReference type="Pfam" id="PF00672">
    <property type="entry name" value="HAMP"/>
    <property type="match status" value="1"/>
</dbReference>
<evidence type="ECO:0000256" key="13">
    <source>
        <dbReference type="ARBA" id="ARBA00023136"/>
    </source>
</evidence>
<dbReference type="Gene3D" id="3.30.565.10">
    <property type="entry name" value="Histidine kinase-like ATPase, C-terminal domain"/>
    <property type="match status" value="1"/>
</dbReference>
<dbReference type="SMART" id="SM00387">
    <property type="entry name" value="HATPase_c"/>
    <property type="match status" value="1"/>
</dbReference>
<dbReference type="FunFam" id="3.30.565.10:FF:000013">
    <property type="entry name" value="Two-component sensor histidine kinase"/>
    <property type="match status" value="1"/>
</dbReference>
<dbReference type="AlphaFoldDB" id="A0A7X2P3T9"/>
<dbReference type="InterPro" id="IPR003594">
    <property type="entry name" value="HATPase_dom"/>
</dbReference>
<feature type="domain" description="HAMP" evidence="16">
    <location>
        <begin position="101"/>
        <end position="153"/>
    </location>
</feature>
<dbReference type="InterPro" id="IPR004358">
    <property type="entry name" value="Sig_transdc_His_kin-like_C"/>
</dbReference>
<dbReference type="GO" id="GO:0005524">
    <property type="term" value="F:ATP binding"/>
    <property type="evidence" value="ECO:0007669"/>
    <property type="project" value="UniProtKB-KW"/>
</dbReference>
<dbReference type="CDD" id="cd00075">
    <property type="entry name" value="HATPase"/>
    <property type="match status" value="1"/>
</dbReference>
<keyword evidence="5" id="KW-0597">Phosphoprotein</keyword>
<keyword evidence="18" id="KW-1185">Reference proteome</keyword>
<protein>
    <recommendedName>
        <fullName evidence="3">histidine kinase</fullName>
        <ecNumber evidence="3">2.7.13.3</ecNumber>
    </recommendedName>
</protein>
<evidence type="ECO:0000259" key="15">
    <source>
        <dbReference type="PROSITE" id="PS50109"/>
    </source>
</evidence>
<keyword evidence="4" id="KW-1003">Cell membrane</keyword>
<feature type="transmembrane region" description="Helical" evidence="14">
    <location>
        <begin position="77"/>
        <end position="100"/>
    </location>
</feature>
<evidence type="ECO:0000256" key="12">
    <source>
        <dbReference type="ARBA" id="ARBA00023012"/>
    </source>
</evidence>
<evidence type="ECO:0000256" key="6">
    <source>
        <dbReference type="ARBA" id="ARBA00022679"/>
    </source>
</evidence>
<accession>A0A7X2P3T9</accession>
<dbReference type="PANTHER" id="PTHR45528">
    <property type="entry name" value="SENSOR HISTIDINE KINASE CPXA"/>
    <property type="match status" value="1"/>
</dbReference>
<dbReference type="PROSITE" id="PS50885">
    <property type="entry name" value="HAMP"/>
    <property type="match status" value="1"/>
</dbReference>
<evidence type="ECO:0000313" key="17">
    <source>
        <dbReference type="EMBL" id="MST66859.1"/>
    </source>
</evidence>
<keyword evidence="8" id="KW-0547">Nucleotide-binding</keyword>
<name>A0A7X2P3T9_9FIRM</name>
<evidence type="ECO:0000256" key="11">
    <source>
        <dbReference type="ARBA" id="ARBA00022989"/>
    </source>
</evidence>
<dbReference type="GO" id="GO:0000155">
    <property type="term" value="F:phosphorelay sensor kinase activity"/>
    <property type="evidence" value="ECO:0007669"/>
    <property type="project" value="InterPro"/>
</dbReference>
<dbReference type="CDD" id="cd06225">
    <property type="entry name" value="HAMP"/>
    <property type="match status" value="1"/>
</dbReference>
<evidence type="ECO:0000259" key="16">
    <source>
        <dbReference type="PROSITE" id="PS50885"/>
    </source>
</evidence>
<evidence type="ECO:0000256" key="1">
    <source>
        <dbReference type="ARBA" id="ARBA00000085"/>
    </source>
</evidence>
<evidence type="ECO:0000256" key="8">
    <source>
        <dbReference type="ARBA" id="ARBA00022741"/>
    </source>
</evidence>
<dbReference type="PROSITE" id="PS50109">
    <property type="entry name" value="HIS_KIN"/>
    <property type="match status" value="1"/>
</dbReference>
<comment type="catalytic activity">
    <reaction evidence="1">
        <text>ATP + protein L-histidine = ADP + protein N-phospho-L-histidine.</text>
        <dbReference type="EC" id="2.7.13.3"/>
    </reaction>
</comment>
<dbReference type="Gene3D" id="1.10.287.130">
    <property type="match status" value="1"/>
</dbReference>
<evidence type="ECO:0000256" key="3">
    <source>
        <dbReference type="ARBA" id="ARBA00012438"/>
    </source>
</evidence>
<dbReference type="SUPFAM" id="SSF47384">
    <property type="entry name" value="Homodimeric domain of signal transducing histidine kinase"/>
    <property type="match status" value="1"/>
</dbReference>
<comment type="caution">
    <text evidence="17">The sequence shown here is derived from an EMBL/GenBank/DDBJ whole genome shotgun (WGS) entry which is preliminary data.</text>
</comment>
<keyword evidence="12" id="KW-0902">Two-component regulatory system</keyword>